<evidence type="ECO:0000256" key="2">
    <source>
        <dbReference type="SAM" id="SignalP"/>
    </source>
</evidence>
<name>A0A345Y887_9NEIS</name>
<evidence type="ECO:0000313" key="3">
    <source>
        <dbReference type="EMBL" id="AXK40139.1"/>
    </source>
</evidence>
<evidence type="ECO:0000256" key="1">
    <source>
        <dbReference type="SAM" id="Coils"/>
    </source>
</evidence>
<dbReference type="RefSeq" id="WP_115434069.1">
    <property type="nucleotide sequence ID" value="NZ_CP031337.1"/>
</dbReference>
<dbReference type="AlphaFoldDB" id="A0A345Y887"/>
<dbReference type="KEGG" id="ccah:DWG20_12160"/>
<gene>
    <name evidence="3" type="ORF">DWG20_12160</name>
</gene>
<feature type="coiled-coil region" evidence="1">
    <location>
        <begin position="23"/>
        <end position="71"/>
    </location>
</feature>
<dbReference type="EMBL" id="CP031337">
    <property type="protein sequence ID" value="AXK40139.1"/>
    <property type="molecule type" value="Genomic_DNA"/>
</dbReference>
<accession>A0A345Y887</accession>
<feature type="signal peptide" evidence="2">
    <location>
        <begin position="1"/>
        <end position="19"/>
    </location>
</feature>
<organism evidence="3 4">
    <name type="scientific">Crenobacter cavernae</name>
    <dbReference type="NCBI Taxonomy" id="2290923"/>
    <lineage>
        <taxon>Bacteria</taxon>
        <taxon>Pseudomonadati</taxon>
        <taxon>Pseudomonadota</taxon>
        <taxon>Betaproteobacteria</taxon>
        <taxon>Neisseriales</taxon>
        <taxon>Neisseriaceae</taxon>
        <taxon>Crenobacter</taxon>
    </lineage>
</organism>
<keyword evidence="2" id="KW-0732">Signal</keyword>
<feature type="chain" id="PRO_5016848998" description="Lipoprotein" evidence="2">
    <location>
        <begin position="20"/>
        <end position="214"/>
    </location>
</feature>
<sequence length="214" mass="22670">MTRRPSLTVTLLIATLAVAACGKEDVEKAQKNASDSIADANQALADASAAVADLKNKADSLKTQAKDLQAGAEARLKDASGPLGAVIGAAQDAKTAGQWALLETRVGRYPADIHLFDDSVITPELKKLLGSDFATFESYMQVSGPLEKDRVLYVTGNKPHEGGDANAYLLIDTANRKLEVGLLTRGKLKVYASPGEAIYKPKDVETHIAHAKQG</sequence>
<protein>
    <recommendedName>
        <fullName evidence="5">Lipoprotein</fullName>
    </recommendedName>
</protein>
<reference evidence="3 4" key="1">
    <citation type="submission" date="2018-07" db="EMBL/GenBank/DDBJ databases">
        <title>Crenobacter cavernae sp. nov., isolated from a karst cave.</title>
        <authorList>
            <person name="Zhu H."/>
        </authorList>
    </citation>
    <scope>NUCLEOTIDE SEQUENCE [LARGE SCALE GENOMIC DNA]</scope>
    <source>
        <strain evidence="3 4">K1W11S-77</strain>
    </source>
</reference>
<evidence type="ECO:0008006" key="5">
    <source>
        <dbReference type="Google" id="ProtNLM"/>
    </source>
</evidence>
<keyword evidence="1" id="KW-0175">Coiled coil</keyword>
<proteinExistence type="predicted"/>
<dbReference type="OrthoDB" id="8812365at2"/>
<dbReference type="Proteomes" id="UP000254537">
    <property type="component" value="Chromosome"/>
</dbReference>
<evidence type="ECO:0000313" key="4">
    <source>
        <dbReference type="Proteomes" id="UP000254537"/>
    </source>
</evidence>
<dbReference type="PROSITE" id="PS51257">
    <property type="entry name" value="PROKAR_LIPOPROTEIN"/>
    <property type="match status" value="1"/>
</dbReference>